<organism evidence="2 3">
    <name type="scientific">Planomonospora parontospora</name>
    <dbReference type="NCBI Taxonomy" id="58119"/>
    <lineage>
        <taxon>Bacteria</taxon>
        <taxon>Bacillati</taxon>
        <taxon>Actinomycetota</taxon>
        <taxon>Actinomycetes</taxon>
        <taxon>Streptosporangiales</taxon>
        <taxon>Streptosporangiaceae</taxon>
        <taxon>Planomonospora</taxon>
    </lineage>
</organism>
<dbReference type="Gene3D" id="2.30.110.10">
    <property type="entry name" value="Electron Transport, Fmn-binding Protein, Chain A"/>
    <property type="match status" value="1"/>
</dbReference>
<dbReference type="PANTHER" id="PTHR34071">
    <property type="entry name" value="5-NITROIMIDAZOLE ANTIBIOTICS RESISTANCE PROTEIN, NIMA-FAMILY-RELATED PROTEIN-RELATED"/>
    <property type="match status" value="1"/>
</dbReference>
<dbReference type="AlphaFoldDB" id="A0AA37BD07"/>
<protein>
    <recommendedName>
        <fullName evidence="4">Flavin-nucleotide-binding protein</fullName>
    </recommendedName>
</protein>
<evidence type="ECO:0000256" key="1">
    <source>
        <dbReference type="SAM" id="MobiDB-lite"/>
    </source>
</evidence>
<evidence type="ECO:0000313" key="3">
    <source>
        <dbReference type="Proteomes" id="UP000627984"/>
    </source>
</evidence>
<dbReference type="Pfam" id="PF12900">
    <property type="entry name" value="Pyridox_ox_2"/>
    <property type="match status" value="1"/>
</dbReference>
<evidence type="ECO:0000313" key="2">
    <source>
        <dbReference type="EMBL" id="GGK52811.1"/>
    </source>
</evidence>
<reference evidence="2" key="1">
    <citation type="journal article" date="2014" name="Int. J. Syst. Evol. Microbiol.">
        <title>Complete genome sequence of Corynebacterium casei LMG S-19264T (=DSM 44701T), isolated from a smear-ripened cheese.</title>
        <authorList>
            <consortium name="US DOE Joint Genome Institute (JGI-PGF)"/>
            <person name="Walter F."/>
            <person name="Albersmeier A."/>
            <person name="Kalinowski J."/>
            <person name="Ruckert C."/>
        </authorList>
    </citation>
    <scope>NUCLEOTIDE SEQUENCE</scope>
    <source>
        <strain evidence="2">JCM 3093</strain>
    </source>
</reference>
<dbReference type="Proteomes" id="UP000627984">
    <property type="component" value="Unassembled WGS sequence"/>
</dbReference>
<gene>
    <name evidence="2" type="ORF">GCM10010126_10450</name>
</gene>
<comment type="caution">
    <text evidence="2">The sequence shown here is derived from an EMBL/GenBank/DDBJ whole genome shotgun (WGS) entry which is preliminary data.</text>
</comment>
<dbReference type="RefSeq" id="WP_191893704.1">
    <property type="nucleotide sequence ID" value="NZ_BMQD01000002.1"/>
</dbReference>
<dbReference type="SUPFAM" id="SSF50475">
    <property type="entry name" value="FMN-binding split barrel"/>
    <property type="match status" value="1"/>
</dbReference>
<dbReference type="EMBL" id="BMQD01000002">
    <property type="protein sequence ID" value="GGK52811.1"/>
    <property type="molecule type" value="Genomic_DNA"/>
</dbReference>
<evidence type="ECO:0008006" key="4">
    <source>
        <dbReference type="Google" id="ProtNLM"/>
    </source>
</evidence>
<proteinExistence type="predicted"/>
<dbReference type="InterPro" id="IPR024747">
    <property type="entry name" value="Pyridox_Oxase-rel"/>
</dbReference>
<dbReference type="InterPro" id="IPR012349">
    <property type="entry name" value="Split_barrel_FMN-bd"/>
</dbReference>
<accession>A0AA37BD07</accession>
<name>A0AA37BD07_9ACTN</name>
<dbReference type="PANTHER" id="PTHR34071:SF2">
    <property type="entry name" value="FLAVIN-NUCLEOTIDE-BINDING PROTEIN"/>
    <property type="match status" value="1"/>
</dbReference>
<reference evidence="2" key="2">
    <citation type="submission" date="2022-09" db="EMBL/GenBank/DDBJ databases">
        <authorList>
            <person name="Sun Q."/>
            <person name="Ohkuma M."/>
        </authorList>
    </citation>
    <scope>NUCLEOTIDE SEQUENCE</scope>
    <source>
        <strain evidence="2">JCM 3093</strain>
    </source>
</reference>
<feature type="compositionally biased region" description="Pro residues" evidence="1">
    <location>
        <begin position="1"/>
        <end position="13"/>
    </location>
</feature>
<sequence>MSSPSSPPAPSVPPLSATPRTVLGRSRERARTDRADLYAVLDAGLICHLGVVARGVPMVVPTGYGRIGDTLYLHGSTGATSLRAGGDGGEVCVTVTHLDGIVLARSAFHHSVNYRSAMVYGTPRLVTDPDEHLAGLRAITEQLAPGQWDAVRPPTRKELAATAVLALSLAEASVKIRQGPPVDDEEDYGLPIWAGVLPLRTTWGEPEPDPALTADLPVPGHIASRNITIG</sequence>
<feature type="region of interest" description="Disordered" evidence="1">
    <location>
        <begin position="1"/>
        <end position="28"/>
    </location>
</feature>